<gene>
    <name evidence="2" type="ORF">PR001_g33063</name>
</gene>
<evidence type="ECO:0000313" key="2">
    <source>
        <dbReference type="EMBL" id="KAE8952997.1"/>
    </source>
</evidence>
<dbReference type="PANTHER" id="PTHR35450:SF2">
    <property type="entry name" value="REVERSE TRANSCRIPTASE DOMAIN-CONTAINING PROTEIN"/>
    <property type="match status" value="1"/>
</dbReference>
<feature type="non-terminal residue" evidence="2">
    <location>
        <position position="1"/>
    </location>
</feature>
<sequence>DRCRHPGCSYPETLAHVLNHCPGTMDAVRGRHDDALKEIERTLTASSGDRSGRVELRVNQTVPSLAGPALRPDLQLYNHTTKTVAVVDLAVAFEEQASDDPESSGLAKAAAEKKAKYAGIKRHLERQGWKVHLSALVYGSLGAVAPNNYKVYTEHLGLLKRDAKRLDRQLSRACIQSSRRIWNLHCAQHRARQHERPRGSRATETGGTPSRTGRH</sequence>
<name>A0A6A3G8W2_9STRA</name>
<feature type="region of interest" description="Disordered" evidence="1">
    <location>
        <begin position="189"/>
        <end position="215"/>
    </location>
</feature>
<comment type="caution">
    <text evidence="2">The sequence shown here is derived from an EMBL/GenBank/DDBJ whole genome shotgun (WGS) entry which is preliminary data.</text>
</comment>
<protein>
    <recommendedName>
        <fullName evidence="4">Reverse transcriptase</fullName>
    </recommendedName>
</protein>
<dbReference type="EMBL" id="QXFV01011083">
    <property type="protein sequence ID" value="KAE8952997.1"/>
    <property type="molecule type" value="Genomic_DNA"/>
</dbReference>
<feature type="compositionally biased region" description="Polar residues" evidence="1">
    <location>
        <begin position="202"/>
        <end position="215"/>
    </location>
</feature>
<organism evidence="2 3">
    <name type="scientific">Phytophthora rubi</name>
    <dbReference type="NCBI Taxonomy" id="129364"/>
    <lineage>
        <taxon>Eukaryota</taxon>
        <taxon>Sar</taxon>
        <taxon>Stramenopiles</taxon>
        <taxon>Oomycota</taxon>
        <taxon>Peronosporomycetes</taxon>
        <taxon>Peronosporales</taxon>
        <taxon>Peronosporaceae</taxon>
        <taxon>Phytophthora</taxon>
    </lineage>
</organism>
<proteinExistence type="predicted"/>
<dbReference type="Proteomes" id="UP000429607">
    <property type="component" value="Unassembled WGS sequence"/>
</dbReference>
<accession>A0A6A3G8W2</accession>
<dbReference type="PANTHER" id="PTHR35450">
    <property type="entry name" value="REVERSE TRANSCRIPTASE DOMAIN-CONTAINING PROTEIN"/>
    <property type="match status" value="1"/>
</dbReference>
<reference evidence="2 3" key="1">
    <citation type="submission" date="2018-09" db="EMBL/GenBank/DDBJ databases">
        <title>Genomic investigation of the strawberry pathogen Phytophthora fragariae indicates pathogenicity is determined by transcriptional variation in three key races.</title>
        <authorList>
            <person name="Adams T.M."/>
            <person name="Armitage A.D."/>
            <person name="Sobczyk M.K."/>
            <person name="Bates H.J."/>
            <person name="Dunwell J.M."/>
            <person name="Nellist C.F."/>
            <person name="Harrison R.J."/>
        </authorList>
    </citation>
    <scope>NUCLEOTIDE SEQUENCE [LARGE SCALE GENOMIC DNA]</scope>
    <source>
        <strain evidence="2 3">SCRP249</strain>
    </source>
</reference>
<evidence type="ECO:0008006" key="4">
    <source>
        <dbReference type="Google" id="ProtNLM"/>
    </source>
</evidence>
<dbReference type="AlphaFoldDB" id="A0A6A3G8W2"/>
<evidence type="ECO:0000256" key="1">
    <source>
        <dbReference type="SAM" id="MobiDB-lite"/>
    </source>
</evidence>
<evidence type="ECO:0000313" key="3">
    <source>
        <dbReference type="Proteomes" id="UP000429607"/>
    </source>
</evidence>